<keyword evidence="4" id="KW-1185">Reference proteome</keyword>
<keyword evidence="1" id="KW-1003">Cell membrane</keyword>
<comment type="caution">
    <text evidence="3">The sequence shown here is derived from an EMBL/GenBank/DDBJ whole genome shotgun (WGS) entry which is preliminary data.</text>
</comment>
<dbReference type="Proteomes" id="UP000278746">
    <property type="component" value="Unassembled WGS sequence"/>
</dbReference>
<dbReference type="EMBL" id="RHIB01000001">
    <property type="protein sequence ID" value="RNA69054.1"/>
    <property type="molecule type" value="Genomic_DNA"/>
</dbReference>
<dbReference type="PIRSF" id="PIRSF038973">
    <property type="entry name" value="SpoIIM"/>
    <property type="match status" value="1"/>
</dbReference>
<dbReference type="InterPro" id="IPR002798">
    <property type="entry name" value="SpoIIM-like"/>
</dbReference>
<evidence type="ECO:0000313" key="4">
    <source>
        <dbReference type="Proteomes" id="UP000278746"/>
    </source>
</evidence>
<reference evidence="3 4" key="1">
    <citation type="submission" date="2018-10" db="EMBL/GenBank/DDBJ databases">
        <title>Bacillus Keqinensis sp. nov., a moderately halophilic bacterium isolated from a saline-alkaline lake.</title>
        <authorList>
            <person name="Wang H."/>
        </authorList>
    </citation>
    <scope>NUCLEOTIDE SEQUENCE [LARGE SCALE GENOMIC DNA]</scope>
    <source>
        <strain evidence="3 4">KQ-3</strain>
    </source>
</reference>
<sequence length="214" mass="23997">MNRMKGGFRRAILIHIEENRSIYVFSIVLLMMGVIFGAVIVNSLTTGQKNDLFTYLSQFFGQVEKGELASSEEAFTQTFAHYSKYLGLMWFLGLSVIGLPIILILLFLKGLVIGFTVGFLVSQMGFDGFILAFAAIFPQNLILVPVFIITATVSISFSLKICRQIIRKGYEPIFQHFTAYSLFLLFTGAVVTLMSVYEAYVSPVLLKSVVQWLL</sequence>
<comment type="subcellular location">
    <subcellularLocation>
        <location evidence="1">Cell membrane</location>
        <topology evidence="1">Multi-pass membrane protein</topology>
    </subcellularLocation>
    <text evidence="1">Localizes to the sporulation septum and to the second division site within the mother cell. Before the start of engulfment localizes to the septal midpoint, then spreads throughout the septum prior to becoming enriched at the leading edge of the engulfing membrane, where it remains until the completion of membrane migration. Some remain partially trapped at the septum during engulfment and upon completion of engulfment become dispersed in the outer forespore membrane. Localization of the MPD complex to the septal membrane is dependent on SpoIIB.</text>
</comment>
<dbReference type="NCBIfam" id="TIGR02831">
    <property type="entry name" value="spo_II_M"/>
    <property type="match status" value="1"/>
</dbReference>
<dbReference type="GO" id="GO:0030435">
    <property type="term" value="P:sporulation resulting in formation of a cellular spore"/>
    <property type="evidence" value="ECO:0007669"/>
    <property type="project" value="UniProtKB-KW"/>
</dbReference>
<keyword evidence="1 2" id="KW-0812">Transmembrane</keyword>
<comment type="subunit">
    <text evidence="1">Component of the MPD complex composed of SpoIIM, SpoIIP and SpoIID.</text>
</comment>
<name>A0A3M7TW90_9BACI</name>
<dbReference type="GO" id="GO:0005886">
    <property type="term" value="C:plasma membrane"/>
    <property type="evidence" value="ECO:0007669"/>
    <property type="project" value="UniProtKB-SubCell"/>
</dbReference>
<dbReference type="InterPro" id="IPR014196">
    <property type="entry name" value="SpoIIM"/>
</dbReference>
<evidence type="ECO:0000313" key="3">
    <source>
        <dbReference type="EMBL" id="RNA69054.1"/>
    </source>
</evidence>
<dbReference type="Pfam" id="PF01944">
    <property type="entry name" value="SpoIIM"/>
    <property type="match status" value="1"/>
</dbReference>
<feature type="transmembrane region" description="Helical" evidence="2">
    <location>
        <begin position="88"/>
        <end position="108"/>
    </location>
</feature>
<keyword evidence="1" id="KW-0749">Sporulation</keyword>
<dbReference type="OrthoDB" id="2065033at2"/>
<dbReference type="AlphaFoldDB" id="A0A3M7TW90"/>
<keyword evidence="1 2" id="KW-0472">Membrane</keyword>
<keyword evidence="2" id="KW-1133">Transmembrane helix</keyword>
<organism evidence="3 4">
    <name type="scientific">Alteribacter keqinensis</name>
    <dbReference type="NCBI Taxonomy" id="2483800"/>
    <lineage>
        <taxon>Bacteria</taxon>
        <taxon>Bacillati</taxon>
        <taxon>Bacillota</taxon>
        <taxon>Bacilli</taxon>
        <taxon>Bacillales</taxon>
        <taxon>Bacillaceae</taxon>
        <taxon>Alteribacter</taxon>
    </lineage>
</organism>
<evidence type="ECO:0000256" key="1">
    <source>
        <dbReference type="PIRNR" id="PIRNR038973"/>
    </source>
</evidence>
<feature type="transmembrane region" description="Helical" evidence="2">
    <location>
        <begin position="115"/>
        <end position="136"/>
    </location>
</feature>
<gene>
    <name evidence="3" type="primary">spoIIM</name>
    <name evidence="3" type="ORF">EBO34_03615</name>
</gene>
<feature type="transmembrane region" description="Helical" evidence="2">
    <location>
        <begin position="173"/>
        <end position="197"/>
    </location>
</feature>
<accession>A0A3M7TW90</accession>
<feature type="transmembrane region" description="Helical" evidence="2">
    <location>
        <begin position="142"/>
        <end position="161"/>
    </location>
</feature>
<proteinExistence type="predicted"/>
<protein>
    <recommendedName>
        <fullName evidence="1">Stage II sporulation protein M</fullName>
    </recommendedName>
</protein>
<comment type="function">
    <text evidence="1">Required for complete septum migration and engulfment of the forespore compartment during sporulation. Required for stabilizing and recruiting of SpoIIP to the septal membrane.</text>
</comment>
<feature type="transmembrane region" description="Helical" evidence="2">
    <location>
        <begin position="21"/>
        <end position="41"/>
    </location>
</feature>
<evidence type="ECO:0000256" key="2">
    <source>
        <dbReference type="SAM" id="Phobius"/>
    </source>
</evidence>